<name>A0AAW9MXA4_9FIRM</name>
<dbReference type="GO" id="GO:0005829">
    <property type="term" value="C:cytosol"/>
    <property type="evidence" value="ECO:0007669"/>
    <property type="project" value="TreeGrafter"/>
</dbReference>
<keyword evidence="1" id="KW-0540">Nuclease</keyword>
<reference evidence="3 4" key="1">
    <citation type="submission" date="2024-01" db="EMBL/GenBank/DDBJ databases">
        <title>Complete genome sequence of Citroniella saccharovorans strain M6.X9, isolated from human fecal sample.</title>
        <authorList>
            <person name="Cheng G."/>
            <person name="Westerholm M."/>
            <person name="Schnurer A."/>
        </authorList>
    </citation>
    <scope>NUCLEOTIDE SEQUENCE [LARGE SCALE GENOMIC DNA]</scope>
    <source>
        <strain evidence="3 4">DSM 29873</strain>
    </source>
</reference>
<dbReference type="GO" id="GO:0008408">
    <property type="term" value="F:3'-5' exonuclease activity"/>
    <property type="evidence" value="ECO:0007669"/>
    <property type="project" value="TreeGrafter"/>
</dbReference>
<evidence type="ECO:0000313" key="4">
    <source>
        <dbReference type="Proteomes" id="UP001357733"/>
    </source>
</evidence>
<dbReference type="Pfam" id="PF00929">
    <property type="entry name" value="RNase_T"/>
    <property type="match status" value="1"/>
</dbReference>
<gene>
    <name evidence="3" type="primary">cas2e</name>
    <name evidence="3" type="ORF">VLK81_04685</name>
</gene>
<evidence type="ECO:0000256" key="1">
    <source>
        <dbReference type="ARBA" id="ARBA00022839"/>
    </source>
</evidence>
<dbReference type="EMBL" id="JAYKOT010000003">
    <property type="protein sequence ID" value="MEB3429317.1"/>
    <property type="molecule type" value="Genomic_DNA"/>
</dbReference>
<dbReference type="CDD" id="cd09755">
    <property type="entry name" value="Cas2_I-E"/>
    <property type="match status" value="1"/>
</dbReference>
<dbReference type="InterPro" id="IPR013520">
    <property type="entry name" value="Ribonucl_H"/>
</dbReference>
<dbReference type="SUPFAM" id="SSF53098">
    <property type="entry name" value="Ribonuclease H-like"/>
    <property type="match status" value="1"/>
</dbReference>
<dbReference type="CDD" id="cd06127">
    <property type="entry name" value="DEDDh"/>
    <property type="match status" value="1"/>
</dbReference>
<dbReference type="InterPro" id="IPR036397">
    <property type="entry name" value="RNaseH_sf"/>
</dbReference>
<dbReference type="AlphaFoldDB" id="A0AAW9MXA4"/>
<dbReference type="PANTHER" id="PTHR30231:SF41">
    <property type="entry name" value="DNA POLYMERASE III SUBUNIT EPSILON"/>
    <property type="match status" value="1"/>
</dbReference>
<dbReference type="GO" id="GO:0045004">
    <property type="term" value="P:DNA replication proofreading"/>
    <property type="evidence" value="ECO:0007669"/>
    <property type="project" value="TreeGrafter"/>
</dbReference>
<dbReference type="FunFam" id="3.30.420.10:FF:000045">
    <property type="entry name" value="3'-5' exonuclease DinG"/>
    <property type="match status" value="1"/>
</dbReference>
<dbReference type="PANTHER" id="PTHR30231">
    <property type="entry name" value="DNA POLYMERASE III SUBUNIT EPSILON"/>
    <property type="match status" value="1"/>
</dbReference>
<protein>
    <submittedName>
        <fullName evidence="3">Type I-E CRISPR-associated endoribonuclease Cas2e</fullName>
    </submittedName>
</protein>
<dbReference type="RefSeq" id="WP_324619514.1">
    <property type="nucleotide sequence ID" value="NZ_JAYKOT010000003.1"/>
</dbReference>
<feature type="domain" description="Exonuclease" evidence="2">
    <location>
        <begin position="128"/>
        <end position="292"/>
    </location>
</feature>
<proteinExistence type="predicted"/>
<sequence length="296" mass="34199">MPLTVITLKNAPPSLRGDLTKWMQEIAVGVYVGNINSKVREELWKRVVESVGEGEATISYAYRNEIGYNFETHNSSRMVIDYDGIPLVLVPKTEREKNDDPKYGFSKAAKIRKAKKFTGNSKSSYSKKFVVIDLETTGLNYQEDRIIEIGAIKYSEKLEEYSCIVNYNGELSDIIRNLAGLKEEDFKKGKDEKEAIEELLKFIDNSILIGYNLDFDIKFINAALKRIDLPKLQNKTYDIMKYVKREKLFLQNYKLQTVLKEYGIDEKVPHRALEDARLSLKLISKVNNLRDKLNYK</sequence>
<dbReference type="InterPro" id="IPR012337">
    <property type="entry name" value="RNaseH-like_sf"/>
</dbReference>
<dbReference type="InterPro" id="IPR006054">
    <property type="entry name" value="DnaQ"/>
</dbReference>
<dbReference type="Gene3D" id="3.30.420.10">
    <property type="entry name" value="Ribonuclease H-like superfamily/Ribonuclease H"/>
    <property type="match status" value="1"/>
</dbReference>
<keyword evidence="4" id="KW-1185">Reference proteome</keyword>
<keyword evidence="1" id="KW-0378">Hydrolase</keyword>
<accession>A0AAW9MXA4</accession>
<dbReference type="GO" id="GO:0003677">
    <property type="term" value="F:DNA binding"/>
    <property type="evidence" value="ECO:0007669"/>
    <property type="project" value="InterPro"/>
</dbReference>
<organism evidence="3 4">
    <name type="scientific">Citroniella saccharovorans</name>
    <dbReference type="NCBI Taxonomy" id="2053367"/>
    <lineage>
        <taxon>Bacteria</taxon>
        <taxon>Bacillati</taxon>
        <taxon>Bacillota</taxon>
        <taxon>Tissierellia</taxon>
        <taxon>Tissierellales</taxon>
        <taxon>Peptoniphilaceae</taxon>
        <taxon>Citroniella</taxon>
    </lineage>
</organism>
<dbReference type="Gene3D" id="3.30.70.240">
    <property type="match status" value="1"/>
</dbReference>
<dbReference type="NCBIfam" id="TIGR01873">
    <property type="entry name" value="cas_CT1978"/>
    <property type="match status" value="1"/>
</dbReference>
<dbReference type="SMART" id="SM00479">
    <property type="entry name" value="EXOIII"/>
    <property type="match status" value="1"/>
</dbReference>
<dbReference type="Pfam" id="PF09707">
    <property type="entry name" value="Cas_Cas2CT1978"/>
    <property type="match status" value="1"/>
</dbReference>
<comment type="caution">
    <text evidence="3">The sequence shown here is derived from an EMBL/GenBank/DDBJ whole genome shotgun (WGS) entry which is preliminary data.</text>
</comment>
<dbReference type="InterPro" id="IPR010152">
    <property type="entry name" value="CRISPR-assoc_prot_Cas2_sub"/>
</dbReference>
<dbReference type="NCBIfam" id="TIGR00573">
    <property type="entry name" value="dnaq"/>
    <property type="match status" value="1"/>
</dbReference>
<dbReference type="Proteomes" id="UP001357733">
    <property type="component" value="Unassembled WGS sequence"/>
</dbReference>
<keyword evidence="1" id="KW-0269">Exonuclease</keyword>
<evidence type="ECO:0000259" key="2">
    <source>
        <dbReference type="SMART" id="SM00479"/>
    </source>
</evidence>
<dbReference type="GO" id="GO:0003887">
    <property type="term" value="F:DNA-directed DNA polymerase activity"/>
    <property type="evidence" value="ECO:0007669"/>
    <property type="project" value="InterPro"/>
</dbReference>
<evidence type="ECO:0000313" key="3">
    <source>
        <dbReference type="EMBL" id="MEB3429317.1"/>
    </source>
</evidence>